<sequence>MLYDSIYEFIGSRNVSFSSIASDEFTDIILNAIILGQKNPKQDYKTLYIKMSASTLSRKWNFLMTNKFSKKVDNDFANN</sequence>
<evidence type="ECO:0000313" key="1">
    <source>
        <dbReference type="EMBL" id="KAK8889526.1"/>
    </source>
</evidence>
<dbReference type="EMBL" id="JAPFFF010000005">
    <property type="protein sequence ID" value="KAK8889526.1"/>
    <property type="molecule type" value="Genomic_DNA"/>
</dbReference>
<name>A0ABR2KEI9_9EUKA</name>
<protein>
    <submittedName>
        <fullName evidence="1">Uncharacterized protein</fullName>
    </submittedName>
</protein>
<organism evidence="1 2">
    <name type="scientific">Tritrichomonas musculus</name>
    <dbReference type="NCBI Taxonomy" id="1915356"/>
    <lineage>
        <taxon>Eukaryota</taxon>
        <taxon>Metamonada</taxon>
        <taxon>Parabasalia</taxon>
        <taxon>Tritrichomonadida</taxon>
        <taxon>Tritrichomonadidae</taxon>
        <taxon>Tritrichomonas</taxon>
    </lineage>
</organism>
<reference evidence="1 2" key="1">
    <citation type="submission" date="2024-04" db="EMBL/GenBank/DDBJ databases">
        <title>Tritrichomonas musculus Genome.</title>
        <authorList>
            <person name="Alves-Ferreira E."/>
            <person name="Grigg M."/>
            <person name="Lorenzi H."/>
            <person name="Galac M."/>
        </authorList>
    </citation>
    <scope>NUCLEOTIDE SEQUENCE [LARGE SCALE GENOMIC DNA]</scope>
    <source>
        <strain evidence="1 2">EAF2021</strain>
    </source>
</reference>
<proteinExistence type="predicted"/>
<dbReference type="Proteomes" id="UP001470230">
    <property type="component" value="Unassembled WGS sequence"/>
</dbReference>
<accession>A0ABR2KEI9</accession>
<evidence type="ECO:0000313" key="2">
    <source>
        <dbReference type="Proteomes" id="UP001470230"/>
    </source>
</evidence>
<comment type="caution">
    <text evidence="1">The sequence shown here is derived from an EMBL/GenBank/DDBJ whole genome shotgun (WGS) entry which is preliminary data.</text>
</comment>
<gene>
    <name evidence="1" type="ORF">M9Y10_034275</name>
</gene>
<keyword evidence="2" id="KW-1185">Reference proteome</keyword>